<dbReference type="OrthoDB" id="1655567at2"/>
<sequence length="133" mass="16252">MPNFIYYDYMKSRVCLVKEDQTTYETDTNIKKYLDRICLENGSTLKGRMEAYKYNMSRFRRIPILVNQHLLYFPVSTVEHMEDTYVNMYAISHIEYQEKMCTIHFLDHTHLNCKNPKQIEKTYFYSRQYALHF</sequence>
<dbReference type="EMBL" id="RJQC01000001">
    <property type="protein sequence ID" value="RNM31802.1"/>
    <property type="molecule type" value="Genomic_DNA"/>
</dbReference>
<proteinExistence type="predicted"/>
<name>A0A3N0I670_9FIRM</name>
<dbReference type="AlphaFoldDB" id="A0A3N0I670"/>
<dbReference type="Proteomes" id="UP000276568">
    <property type="component" value="Unassembled WGS sequence"/>
</dbReference>
<dbReference type="Pfam" id="PF06338">
    <property type="entry name" value="ComK"/>
    <property type="match status" value="1"/>
</dbReference>
<organism evidence="1 2">
    <name type="scientific">Absicoccus porci</name>
    <dbReference type="NCBI Taxonomy" id="2486576"/>
    <lineage>
        <taxon>Bacteria</taxon>
        <taxon>Bacillati</taxon>
        <taxon>Bacillota</taxon>
        <taxon>Erysipelotrichia</taxon>
        <taxon>Erysipelotrichales</taxon>
        <taxon>Erysipelotrichaceae</taxon>
        <taxon>Absicoccus</taxon>
    </lineage>
</organism>
<comment type="caution">
    <text evidence="1">The sequence shown here is derived from an EMBL/GenBank/DDBJ whole genome shotgun (WGS) entry which is preliminary data.</text>
</comment>
<dbReference type="GO" id="GO:0030420">
    <property type="term" value="P:establishment of competence for transformation"/>
    <property type="evidence" value="ECO:0007669"/>
    <property type="project" value="InterPro"/>
</dbReference>
<keyword evidence="2" id="KW-1185">Reference proteome</keyword>
<dbReference type="RefSeq" id="WP_128519961.1">
    <property type="nucleotide sequence ID" value="NZ_CAUWBR010000005.1"/>
</dbReference>
<gene>
    <name evidence="1" type="ORF">EDX97_04440</name>
</gene>
<dbReference type="InterPro" id="IPR010461">
    <property type="entry name" value="ComK"/>
</dbReference>
<evidence type="ECO:0000313" key="2">
    <source>
        <dbReference type="Proteomes" id="UP000276568"/>
    </source>
</evidence>
<evidence type="ECO:0000313" key="1">
    <source>
        <dbReference type="EMBL" id="RNM31802.1"/>
    </source>
</evidence>
<protein>
    <submittedName>
        <fullName evidence="1">Uncharacterized protein</fullName>
    </submittedName>
</protein>
<reference evidence="1 2" key="1">
    <citation type="submission" date="2018-11" db="EMBL/GenBank/DDBJ databases">
        <title>Clostridium sp. nov., a member of the family Erysipelotrichaceae isolated from pig faeces.</title>
        <authorList>
            <person name="Chang Y.-H."/>
        </authorList>
    </citation>
    <scope>NUCLEOTIDE SEQUENCE [LARGE SCALE GENOMIC DNA]</scope>
    <source>
        <strain evidence="1 2">YH-panp20</strain>
    </source>
</reference>
<accession>A0A3N0I670</accession>